<evidence type="ECO:0000259" key="2">
    <source>
        <dbReference type="Pfam" id="PF13280"/>
    </source>
</evidence>
<dbReference type="PANTHER" id="PTHR34580:SF3">
    <property type="entry name" value="PROTEIN PAFB"/>
    <property type="match status" value="1"/>
</dbReference>
<name>A0A1G9W901_9ACTN</name>
<sequence>MSDSSPTSRALLALELVQNAPGISAARLADRLGVSERAARRYVAILREAGVPIESVRGPYGGYRVGRGLRLPPLMFSVPEAMGLVMAVIEGRGSADTDDPVGHALGKIIRVLPEPVAGPTAAVRGVSTLDRFTPVTPGPETTAALVQACAARHRVRLGYLLAPDDQREMDVDPWAVVVRRGRWYLLCWSHHRDARRLLRVDRVASVESLPETFTPPEDLDAHQTVEEHLSEGWPLEVEVVIDAPLAEASTWVRRSLGRLEEIDAEHTRLRATTNNPGWYAGQLTVIRAPYRIVGPPELLEESRKLGRRLLDAAPDRD</sequence>
<evidence type="ECO:0000313" key="3">
    <source>
        <dbReference type="EMBL" id="SDM80686.1"/>
    </source>
</evidence>
<protein>
    <submittedName>
        <fullName evidence="3">Predicted DNA-binding transcriptional regulator YafY, contains an HTH and WYL domains</fullName>
    </submittedName>
</protein>
<gene>
    <name evidence="3" type="ORF">SAMN05192576_0977</name>
</gene>
<dbReference type="InterPro" id="IPR026881">
    <property type="entry name" value="WYL_dom"/>
</dbReference>
<evidence type="ECO:0000259" key="1">
    <source>
        <dbReference type="Pfam" id="PF08279"/>
    </source>
</evidence>
<dbReference type="AlphaFoldDB" id="A0A1G9W901"/>
<dbReference type="Proteomes" id="UP000199004">
    <property type="component" value="Unassembled WGS sequence"/>
</dbReference>
<dbReference type="InterPro" id="IPR051534">
    <property type="entry name" value="CBASS_pafABC_assoc_protein"/>
</dbReference>
<dbReference type="InterPro" id="IPR028349">
    <property type="entry name" value="PafC-like"/>
</dbReference>
<dbReference type="Pfam" id="PF08279">
    <property type="entry name" value="HTH_11"/>
    <property type="match status" value="1"/>
</dbReference>
<dbReference type="InterPro" id="IPR036390">
    <property type="entry name" value="WH_DNA-bd_sf"/>
</dbReference>
<dbReference type="Pfam" id="PF13280">
    <property type="entry name" value="WYL"/>
    <property type="match status" value="1"/>
</dbReference>
<keyword evidence="3" id="KW-0238">DNA-binding</keyword>
<dbReference type="InterPro" id="IPR013196">
    <property type="entry name" value="HTH_11"/>
</dbReference>
<feature type="domain" description="WYL" evidence="2">
    <location>
        <begin position="141"/>
        <end position="207"/>
    </location>
</feature>
<feature type="domain" description="Helix-turn-helix type 11" evidence="1">
    <location>
        <begin position="10"/>
        <end position="64"/>
    </location>
</feature>
<dbReference type="Gene3D" id="1.10.10.10">
    <property type="entry name" value="Winged helix-like DNA-binding domain superfamily/Winged helix DNA-binding domain"/>
    <property type="match status" value="1"/>
</dbReference>
<dbReference type="PIRSF" id="PIRSF016838">
    <property type="entry name" value="PafC"/>
    <property type="match status" value="1"/>
</dbReference>
<dbReference type="OrthoDB" id="9807255at2"/>
<dbReference type="PROSITE" id="PS52050">
    <property type="entry name" value="WYL"/>
    <property type="match status" value="1"/>
</dbReference>
<accession>A0A1G9W901</accession>
<keyword evidence="4" id="KW-1185">Reference proteome</keyword>
<organism evidence="3 4">
    <name type="scientific">Nocardioides szechwanensis</name>
    <dbReference type="NCBI Taxonomy" id="1005944"/>
    <lineage>
        <taxon>Bacteria</taxon>
        <taxon>Bacillati</taxon>
        <taxon>Actinomycetota</taxon>
        <taxon>Actinomycetes</taxon>
        <taxon>Propionibacteriales</taxon>
        <taxon>Nocardioidaceae</taxon>
        <taxon>Nocardioides</taxon>
    </lineage>
</organism>
<proteinExistence type="predicted"/>
<dbReference type="EMBL" id="FNIC01000001">
    <property type="protein sequence ID" value="SDM80686.1"/>
    <property type="molecule type" value="Genomic_DNA"/>
</dbReference>
<dbReference type="STRING" id="1005944.SAMN05192576_0977"/>
<dbReference type="InterPro" id="IPR036388">
    <property type="entry name" value="WH-like_DNA-bd_sf"/>
</dbReference>
<dbReference type="PANTHER" id="PTHR34580">
    <property type="match status" value="1"/>
</dbReference>
<reference evidence="3 4" key="1">
    <citation type="submission" date="2016-10" db="EMBL/GenBank/DDBJ databases">
        <authorList>
            <person name="de Groot N.N."/>
        </authorList>
    </citation>
    <scope>NUCLEOTIDE SEQUENCE [LARGE SCALE GENOMIC DNA]</scope>
    <source>
        <strain evidence="3 4">CGMCC 1.11147</strain>
    </source>
</reference>
<dbReference type="SUPFAM" id="SSF46785">
    <property type="entry name" value="Winged helix' DNA-binding domain"/>
    <property type="match status" value="1"/>
</dbReference>
<evidence type="ECO:0000313" key="4">
    <source>
        <dbReference type="Proteomes" id="UP000199004"/>
    </source>
</evidence>
<dbReference type="RefSeq" id="WP_091022352.1">
    <property type="nucleotide sequence ID" value="NZ_BKAE01000002.1"/>
</dbReference>
<dbReference type="GO" id="GO:0003677">
    <property type="term" value="F:DNA binding"/>
    <property type="evidence" value="ECO:0007669"/>
    <property type="project" value="UniProtKB-KW"/>
</dbReference>